<reference evidence="3 4" key="1">
    <citation type="submission" date="2019-05" db="EMBL/GenBank/DDBJ databases">
        <title>Tamlana fucoidanivorans sp. nov., isolated from the surface of algae collected from Fujian province in China.</title>
        <authorList>
            <person name="Li J."/>
        </authorList>
    </citation>
    <scope>NUCLEOTIDE SEQUENCE [LARGE SCALE GENOMIC DNA]</scope>
    <source>
        <strain evidence="3 4">CW2-9</strain>
    </source>
</reference>
<keyword evidence="1" id="KW-0175">Coiled coil</keyword>
<keyword evidence="2" id="KW-0472">Membrane</keyword>
<keyword evidence="2" id="KW-1133">Transmembrane helix</keyword>
<evidence type="ECO:0000256" key="2">
    <source>
        <dbReference type="SAM" id="Phobius"/>
    </source>
</evidence>
<feature type="transmembrane region" description="Helical" evidence="2">
    <location>
        <begin position="50"/>
        <end position="72"/>
    </location>
</feature>
<evidence type="ECO:0000313" key="4">
    <source>
        <dbReference type="Proteomes" id="UP000308713"/>
    </source>
</evidence>
<evidence type="ECO:0008006" key="5">
    <source>
        <dbReference type="Google" id="ProtNLM"/>
    </source>
</evidence>
<dbReference type="EMBL" id="VDCS01000006">
    <property type="protein sequence ID" value="TNJ44929.1"/>
    <property type="molecule type" value="Genomic_DNA"/>
</dbReference>
<accession>A0A5C4SLQ9</accession>
<keyword evidence="2" id="KW-0812">Transmembrane</keyword>
<sequence length="186" mass="21321">MDNKFENLFKDLEGYFDIETPHSDHENRFLNKLAKQNNQKLMVAKPKVNFWKPLVAVAASIILLISVFITLAPEKTSIDLASVSPKMAQTQDFFTATINIELKRLQEESAPEAQLLIKDALTKIKHLEHDYENLKADLKESGEDHRVIYAMISNFQNRIDILQHTLEQINLVKQLKQSSNETSSTI</sequence>
<dbReference type="RefSeq" id="WP_139696200.1">
    <property type="nucleotide sequence ID" value="NZ_CP074074.1"/>
</dbReference>
<gene>
    <name evidence="3" type="ORF">FGF67_07140</name>
</gene>
<feature type="coiled-coil region" evidence="1">
    <location>
        <begin position="117"/>
        <end position="144"/>
    </location>
</feature>
<keyword evidence="4" id="KW-1185">Reference proteome</keyword>
<name>A0A5C4SLQ9_9FLAO</name>
<evidence type="ECO:0000313" key="3">
    <source>
        <dbReference type="EMBL" id="TNJ44929.1"/>
    </source>
</evidence>
<dbReference type="OrthoDB" id="1143801at2"/>
<evidence type="ECO:0000256" key="1">
    <source>
        <dbReference type="SAM" id="Coils"/>
    </source>
</evidence>
<organism evidence="3 4">
    <name type="scientific">Allotamlana fucoidanivorans</name>
    <dbReference type="NCBI Taxonomy" id="2583814"/>
    <lineage>
        <taxon>Bacteria</taxon>
        <taxon>Pseudomonadati</taxon>
        <taxon>Bacteroidota</taxon>
        <taxon>Flavobacteriia</taxon>
        <taxon>Flavobacteriales</taxon>
        <taxon>Flavobacteriaceae</taxon>
        <taxon>Allotamlana</taxon>
    </lineage>
</organism>
<dbReference type="AlphaFoldDB" id="A0A5C4SLQ9"/>
<comment type="caution">
    <text evidence="3">The sequence shown here is derived from an EMBL/GenBank/DDBJ whole genome shotgun (WGS) entry which is preliminary data.</text>
</comment>
<dbReference type="Proteomes" id="UP000308713">
    <property type="component" value="Unassembled WGS sequence"/>
</dbReference>
<protein>
    <recommendedName>
        <fullName evidence="5">DUF4179 domain-containing protein</fullName>
    </recommendedName>
</protein>
<proteinExistence type="predicted"/>